<sequence>MADNWDDDDFEPEVESLAPPPPPPPPIVEDVVPPAPAVQKAKSTAKTFPNMESFSRELTAAEKEELQKRQDLALTMEMFGEEPQTGDRRPYSEIISKDEFEDWGSKIGTFLATRHKAAHYGDMLNKLLQAVAEKLDASEVRTMSNYLKTLADAKKAADKVNKASNKQIYDDYDGRDDFDDFDDFIGAVERAVGIEPLLYTASFRTQPLTQLHRASGRFDSFISSADCMLLLDQMFAVVNLGMTQTEEISRSRYDRSSETLDSESLRQLLEDGELDTLRWEDDDISLRSAASNSRLPYDKLTAQELVHFPDASDAKASTNLYLFIRNKILQLWLLEPNVELTSEDAIDQLPVPFNSDRRFVRRIHGFLQRYGFINYGNFHRLASALVLTSKRKRVIIVGAGAAGIAAMKQLHFFGFDVVLLEARKRLGGRVHTYHQKDSSVVADLGAMVVTGINGNPIVTMMRQTQCTPVRITPDCPIYDEYGKLVDQRKDELVAEAFKKIGDTASYIAHTLGITEVNGKKLSIADAYNNILEMLELRMQRRRLKYWQIYEEILEKMKQVQNEITLYKKSAVFLADKLKSSDSSIPLTLDPDSRLEQDILRRCYRRDLGEAIKRYDAARERFRNLETTLRNLKKQEPSEVYMNQRDRRLLDFHFANLEYVSGGTLDKLSLQHFDQDDEFQFTGSHMAIRDGYGDFLTRLVTSDVAGFIKQNAVVESIYYDEKGVKVQYKTDDTTNTVDGDVCLCTVPLGVLKRSINGCTDAPKFEPPLPETTAKAIAEMGFGNFNKVVLIFSRPFWDVTQNYFGHLNHSRASRGEMFMFTALTKAPVLIAMMAGEAANLEAPNEVIVRKAMSVLANIFGSACPKGPVEAVITRWHKDPFACGAYAYIPCGSDGDICDILAEPVRACMEDGSYSGEERVFFAGEHTSGRYPASVQGAWLSGIREAARIADLYLGCPFSASSVADPECVLLDSDDDEEPPKSSGDGDDVADELSAGELKENGSSHPAGVGSGEPECKRTKTEDFNLLERTWSFTCCINFLLFSNIRSLYFNF</sequence>
<dbReference type="Proteomes" id="UP001303046">
    <property type="component" value="Unassembled WGS sequence"/>
</dbReference>
<dbReference type="InterPro" id="IPR009057">
    <property type="entry name" value="Homeodomain-like_sf"/>
</dbReference>
<evidence type="ECO:0000256" key="5">
    <source>
        <dbReference type="SAM" id="MobiDB-lite"/>
    </source>
</evidence>
<protein>
    <recommendedName>
        <fullName evidence="6">SWIRM domain-containing protein</fullName>
    </recommendedName>
</protein>
<evidence type="ECO:0000259" key="6">
    <source>
        <dbReference type="PROSITE" id="PS50934"/>
    </source>
</evidence>
<dbReference type="Gene3D" id="1.10.246.60">
    <property type="entry name" value="Eukaryotic translation initiation factor 3 like domains"/>
    <property type="match status" value="1"/>
</dbReference>
<comment type="caution">
    <text evidence="7">The sequence shown here is derived from an EMBL/GenBank/DDBJ whole genome shotgun (WGS) entry which is preliminary data.</text>
</comment>
<keyword evidence="4" id="KW-0175">Coiled coil</keyword>
<feature type="compositionally biased region" description="Acidic residues" evidence="5">
    <location>
        <begin position="1"/>
        <end position="14"/>
    </location>
</feature>
<dbReference type="Gene3D" id="1.10.10.10">
    <property type="entry name" value="Winged helix-like DNA-binding domain superfamily/Winged helix DNA-binding domain"/>
    <property type="match status" value="1"/>
</dbReference>
<feature type="domain" description="SWIRM" evidence="6">
    <location>
        <begin position="286"/>
        <end position="384"/>
    </location>
</feature>
<dbReference type="InterPro" id="IPR007526">
    <property type="entry name" value="SWIRM"/>
</dbReference>
<feature type="region of interest" description="Disordered" evidence="5">
    <location>
        <begin position="1"/>
        <end position="50"/>
    </location>
</feature>
<keyword evidence="8" id="KW-1185">Reference proteome</keyword>
<name>A0ABR1BSM4_NECAM</name>
<gene>
    <name evidence="7" type="primary">Necator_chrI.g2572</name>
    <name evidence="7" type="ORF">RB195_006444</name>
</gene>
<dbReference type="PROSITE" id="PS50934">
    <property type="entry name" value="SWIRM"/>
    <property type="match status" value="1"/>
</dbReference>
<feature type="compositionally biased region" description="Pro residues" evidence="5">
    <location>
        <begin position="18"/>
        <end position="27"/>
    </location>
</feature>
<dbReference type="InterPro" id="IPR036388">
    <property type="entry name" value="WH-like_DNA-bd_sf"/>
</dbReference>
<evidence type="ECO:0000256" key="4">
    <source>
        <dbReference type="SAM" id="Coils"/>
    </source>
</evidence>
<evidence type="ECO:0000256" key="2">
    <source>
        <dbReference type="ARBA" id="ARBA00005995"/>
    </source>
</evidence>
<dbReference type="Gene3D" id="1.10.10.1620">
    <property type="match status" value="1"/>
</dbReference>
<dbReference type="Pfam" id="PF04433">
    <property type="entry name" value="SWIRM"/>
    <property type="match status" value="1"/>
</dbReference>
<accession>A0ABR1BSM4</accession>
<comment type="similarity">
    <text evidence="2">Belongs to the flavin monoamine oxidase family.</text>
</comment>
<dbReference type="InterPro" id="IPR050281">
    <property type="entry name" value="Flavin_monoamine_oxidase"/>
</dbReference>
<dbReference type="InterPro" id="IPR002937">
    <property type="entry name" value="Amino_oxidase"/>
</dbReference>
<evidence type="ECO:0000256" key="3">
    <source>
        <dbReference type="ARBA" id="ARBA00023002"/>
    </source>
</evidence>
<dbReference type="Pfam" id="PF01593">
    <property type="entry name" value="Amino_oxidase"/>
    <property type="match status" value="1"/>
</dbReference>
<evidence type="ECO:0000256" key="1">
    <source>
        <dbReference type="ARBA" id="ARBA00004123"/>
    </source>
</evidence>
<dbReference type="InterPro" id="IPR013906">
    <property type="entry name" value="eIF3j"/>
</dbReference>
<dbReference type="SUPFAM" id="SSF54373">
    <property type="entry name" value="FAD-linked reductases, C-terminal domain"/>
    <property type="match status" value="1"/>
</dbReference>
<dbReference type="PANTHER" id="PTHR10742:SF386">
    <property type="entry name" value="LYSINE-SPECIFIC HISTONE DEMETHYLASE 1A"/>
    <property type="match status" value="1"/>
</dbReference>
<keyword evidence="3" id="KW-0560">Oxidoreductase</keyword>
<dbReference type="Gene3D" id="3.90.660.10">
    <property type="match status" value="1"/>
</dbReference>
<feature type="coiled-coil region" evidence="4">
    <location>
        <begin position="607"/>
        <end position="634"/>
    </location>
</feature>
<dbReference type="Gene3D" id="3.50.50.60">
    <property type="entry name" value="FAD/NAD(P)-binding domain"/>
    <property type="match status" value="1"/>
</dbReference>
<organism evidence="7 8">
    <name type="scientific">Necator americanus</name>
    <name type="common">Human hookworm</name>
    <dbReference type="NCBI Taxonomy" id="51031"/>
    <lineage>
        <taxon>Eukaryota</taxon>
        <taxon>Metazoa</taxon>
        <taxon>Ecdysozoa</taxon>
        <taxon>Nematoda</taxon>
        <taxon>Chromadorea</taxon>
        <taxon>Rhabditida</taxon>
        <taxon>Rhabditina</taxon>
        <taxon>Rhabditomorpha</taxon>
        <taxon>Strongyloidea</taxon>
        <taxon>Ancylostomatidae</taxon>
        <taxon>Bunostominae</taxon>
        <taxon>Necator</taxon>
    </lineage>
</organism>
<reference evidence="7 8" key="1">
    <citation type="submission" date="2023-08" db="EMBL/GenBank/DDBJ databases">
        <title>A Necator americanus chromosomal reference genome.</title>
        <authorList>
            <person name="Ilik V."/>
            <person name="Petrzelkova K.J."/>
            <person name="Pardy F."/>
            <person name="Fuh T."/>
            <person name="Niatou-Singa F.S."/>
            <person name="Gouil Q."/>
            <person name="Baker L."/>
            <person name="Ritchie M.E."/>
            <person name="Jex A.R."/>
            <person name="Gazzola D."/>
            <person name="Li H."/>
            <person name="Toshio Fujiwara R."/>
            <person name="Zhan B."/>
            <person name="Aroian R.V."/>
            <person name="Pafco B."/>
            <person name="Schwarz E.M."/>
        </authorList>
    </citation>
    <scope>NUCLEOTIDE SEQUENCE [LARGE SCALE GENOMIC DNA]</scope>
    <source>
        <strain evidence="7 8">Aroian</strain>
        <tissue evidence="7">Whole animal</tissue>
    </source>
</reference>
<proteinExistence type="inferred from homology"/>
<evidence type="ECO:0000313" key="8">
    <source>
        <dbReference type="Proteomes" id="UP001303046"/>
    </source>
</evidence>
<feature type="compositionally biased region" description="Polar residues" evidence="5">
    <location>
        <begin position="41"/>
        <end position="50"/>
    </location>
</feature>
<dbReference type="Gene3D" id="1.10.287.80">
    <property type="entry name" value="ATP synthase, gamma subunit, helix hairpin domain"/>
    <property type="match status" value="1"/>
</dbReference>
<evidence type="ECO:0000313" key="7">
    <source>
        <dbReference type="EMBL" id="KAK6729392.1"/>
    </source>
</evidence>
<dbReference type="SUPFAM" id="SSF51905">
    <property type="entry name" value="FAD/NAD(P)-binding domain"/>
    <property type="match status" value="1"/>
</dbReference>
<dbReference type="EMBL" id="JAVFWL010000001">
    <property type="protein sequence ID" value="KAK6729392.1"/>
    <property type="molecule type" value="Genomic_DNA"/>
</dbReference>
<dbReference type="SUPFAM" id="SSF46689">
    <property type="entry name" value="Homeodomain-like"/>
    <property type="match status" value="1"/>
</dbReference>
<feature type="region of interest" description="Disordered" evidence="5">
    <location>
        <begin position="967"/>
        <end position="988"/>
    </location>
</feature>
<dbReference type="PANTHER" id="PTHR10742">
    <property type="entry name" value="FLAVIN MONOAMINE OXIDASE"/>
    <property type="match status" value="1"/>
</dbReference>
<dbReference type="Pfam" id="PF08597">
    <property type="entry name" value="eIF3_subunit"/>
    <property type="match status" value="1"/>
</dbReference>
<dbReference type="InterPro" id="IPR023194">
    <property type="entry name" value="eIF3-like_dom_sf"/>
</dbReference>
<dbReference type="InterPro" id="IPR036188">
    <property type="entry name" value="FAD/NAD-bd_sf"/>
</dbReference>
<comment type="subcellular location">
    <subcellularLocation>
        <location evidence="1">Nucleus</location>
    </subcellularLocation>
</comment>